<evidence type="ECO:0000313" key="8">
    <source>
        <dbReference type="Proteomes" id="UP000483004"/>
    </source>
</evidence>
<dbReference type="PROSITE" id="PS50850">
    <property type="entry name" value="MFS"/>
    <property type="match status" value="1"/>
</dbReference>
<feature type="transmembrane region" description="Helical" evidence="5">
    <location>
        <begin position="63"/>
        <end position="82"/>
    </location>
</feature>
<reference evidence="7 8" key="1">
    <citation type="submission" date="2019-09" db="EMBL/GenBank/DDBJ databases">
        <title>Actinomadura physcomitrii sp. nov., a novel actinomycete isolated from moss [Physcomitrium sphaericum (Ludw) Fuernr].</title>
        <authorList>
            <person name="Liu C."/>
            <person name="Zhuang X."/>
        </authorList>
    </citation>
    <scope>NUCLEOTIDE SEQUENCE [LARGE SCALE GENOMIC DNA]</scope>
    <source>
        <strain evidence="7 8">CYP1-1B</strain>
    </source>
</reference>
<evidence type="ECO:0000313" key="7">
    <source>
        <dbReference type="EMBL" id="KAB2379249.1"/>
    </source>
</evidence>
<evidence type="ECO:0000256" key="4">
    <source>
        <dbReference type="ARBA" id="ARBA00023136"/>
    </source>
</evidence>
<evidence type="ECO:0000256" key="2">
    <source>
        <dbReference type="ARBA" id="ARBA00022692"/>
    </source>
</evidence>
<feature type="transmembrane region" description="Helical" evidence="5">
    <location>
        <begin position="191"/>
        <end position="216"/>
    </location>
</feature>
<accession>A0A6L3VWA5</accession>
<feature type="domain" description="Major facilitator superfamily (MFS) profile" evidence="6">
    <location>
        <begin position="1"/>
        <end position="367"/>
    </location>
</feature>
<name>A0A6L3VWA5_9ACTN</name>
<dbReference type="PANTHER" id="PTHR23537:SF1">
    <property type="entry name" value="SUGAR TRANSPORTER"/>
    <property type="match status" value="1"/>
</dbReference>
<feature type="transmembrane region" description="Helical" evidence="5">
    <location>
        <begin position="313"/>
        <end position="336"/>
    </location>
</feature>
<evidence type="ECO:0000256" key="5">
    <source>
        <dbReference type="SAM" id="Phobius"/>
    </source>
</evidence>
<dbReference type="PANTHER" id="PTHR23537">
    <property type="match status" value="1"/>
</dbReference>
<comment type="caution">
    <text evidence="7">The sequence shown here is derived from an EMBL/GenBank/DDBJ whole genome shotgun (WGS) entry which is preliminary data.</text>
</comment>
<evidence type="ECO:0000256" key="1">
    <source>
        <dbReference type="ARBA" id="ARBA00004651"/>
    </source>
</evidence>
<evidence type="ECO:0000256" key="3">
    <source>
        <dbReference type="ARBA" id="ARBA00022989"/>
    </source>
</evidence>
<dbReference type="SUPFAM" id="SSF103473">
    <property type="entry name" value="MFS general substrate transporter"/>
    <property type="match status" value="1"/>
</dbReference>
<proteinExistence type="predicted"/>
<feature type="transmembrane region" description="Helical" evidence="5">
    <location>
        <begin position="150"/>
        <end position="171"/>
    </location>
</feature>
<feature type="transmembrane region" description="Helical" evidence="5">
    <location>
        <begin position="342"/>
        <end position="362"/>
    </location>
</feature>
<dbReference type="EMBL" id="WBMR01000060">
    <property type="protein sequence ID" value="KAB2379249.1"/>
    <property type="molecule type" value="Genomic_DNA"/>
</dbReference>
<comment type="subcellular location">
    <subcellularLocation>
        <location evidence="1">Cell membrane</location>
        <topology evidence="1">Multi-pass membrane protein</topology>
    </subcellularLocation>
</comment>
<keyword evidence="4 5" id="KW-0472">Membrane</keyword>
<feature type="transmembrane region" description="Helical" evidence="5">
    <location>
        <begin position="26"/>
        <end position="51"/>
    </location>
</feature>
<keyword evidence="2 5" id="KW-0812">Transmembrane</keyword>
<dbReference type="AlphaFoldDB" id="A0A6L3VWA5"/>
<dbReference type="InterPro" id="IPR010645">
    <property type="entry name" value="MFS_4"/>
</dbReference>
<dbReference type="RefSeq" id="WP_151541860.1">
    <property type="nucleotide sequence ID" value="NZ_WBMR01000060.1"/>
</dbReference>
<feature type="transmembrane region" description="Helical" evidence="5">
    <location>
        <begin position="121"/>
        <end position="144"/>
    </location>
</feature>
<dbReference type="Proteomes" id="UP000483004">
    <property type="component" value="Unassembled WGS sequence"/>
</dbReference>
<dbReference type="GO" id="GO:0022857">
    <property type="term" value="F:transmembrane transporter activity"/>
    <property type="evidence" value="ECO:0007669"/>
    <property type="project" value="InterPro"/>
</dbReference>
<dbReference type="GO" id="GO:0005886">
    <property type="term" value="C:plasma membrane"/>
    <property type="evidence" value="ECO:0007669"/>
    <property type="project" value="UniProtKB-SubCell"/>
</dbReference>
<sequence length="380" mass="38128">MLVPAAANGLGRFAYGLLVPAMQNDLGWSSLTSGSLSAANSVGYLIGAIIADRALTVFGERNAVLGPLAVATLTVLACGATGDVIALAVLRLVAGAAGAVAFVAGAAVLTRLTAERETRALGLYFAGPGLGIAASALLVTPIAVAGHWRTGWLLDSVLCAACLALVAPVLARMPLAQPVLSGPRSWERRRVGALLASYGLFGAGYITYMTFSVAYLRANGRTPSQLEWFWFALGVAGIVIGLTLAAPLSRIRGGRGIAVTVATTALASGLPLLSSSSTAELASAALFGSFFSVSATVTAAARRSLPPTQWPPAIAGLTAAFGIGQCAGPVISGAVADGPHGLRAGLLTGTVLLAASGACALFHPSLSSLAAEPATETNPR</sequence>
<dbReference type="InterPro" id="IPR036259">
    <property type="entry name" value="MFS_trans_sf"/>
</dbReference>
<protein>
    <submittedName>
        <fullName evidence="7">YbfB/YjiJ family MFS transporter</fullName>
    </submittedName>
</protein>
<evidence type="ECO:0000259" key="6">
    <source>
        <dbReference type="PROSITE" id="PS50850"/>
    </source>
</evidence>
<feature type="transmembrane region" description="Helical" evidence="5">
    <location>
        <begin position="228"/>
        <end position="249"/>
    </location>
</feature>
<dbReference type="OrthoDB" id="9797953at2"/>
<dbReference type="Pfam" id="PF06779">
    <property type="entry name" value="MFS_4"/>
    <property type="match status" value="1"/>
</dbReference>
<dbReference type="Gene3D" id="1.20.1250.20">
    <property type="entry name" value="MFS general substrate transporter like domains"/>
    <property type="match status" value="2"/>
</dbReference>
<gene>
    <name evidence="7" type="ORF">F9B16_21285</name>
</gene>
<organism evidence="7 8">
    <name type="scientific">Actinomadura montaniterrae</name>
    <dbReference type="NCBI Taxonomy" id="1803903"/>
    <lineage>
        <taxon>Bacteria</taxon>
        <taxon>Bacillati</taxon>
        <taxon>Actinomycetota</taxon>
        <taxon>Actinomycetes</taxon>
        <taxon>Streptosporangiales</taxon>
        <taxon>Thermomonosporaceae</taxon>
        <taxon>Actinomadura</taxon>
    </lineage>
</organism>
<dbReference type="InterPro" id="IPR020846">
    <property type="entry name" value="MFS_dom"/>
</dbReference>
<feature type="transmembrane region" description="Helical" evidence="5">
    <location>
        <begin position="88"/>
        <end position="109"/>
    </location>
</feature>
<feature type="transmembrane region" description="Helical" evidence="5">
    <location>
        <begin position="256"/>
        <end position="275"/>
    </location>
</feature>
<keyword evidence="8" id="KW-1185">Reference proteome</keyword>
<keyword evidence="3 5" id="KW-1133">Transmembrane helix</keyword>